<dbReference type="GO" id="GO:0002161">
    <property type="term" value="F:aminoacyl-tRNA deacylase activity"/>
    <property type="evidence" value="ECO:0007669"/>
    <property type="project" value="InterPro"/>
</dbReference>
<evidence type="ECO:0000313" key="4">
    <source>
        <dbReference type="EMBL" id="QDL91230.1"/>
    </source>
</evidence>
<feature type="domain" description="YbaK/aminoacyl-tRNA synthetase-associated" evidence="3">
    <location>
        <begin position="50"/>
        <end position="176"/>
    </location>
</feature>
<feature type="region of interest" description="Disordered" evidence="2">
    <location>
        <begin position="1"/>
        <end position="26"/>
    </location>
</feature>
<dbReference type="InterPro" id="IPR007214">
    <property type="entry name" value="YbaK/aa-tRNA-synth-assoc-dom"/>
</dbReference>
<gene>
    <name evidence="4" type="ORF">FDP22_05215</name>
</gene>
<accession>A0A5B8FVP8</accession>
<dbReference type="Pfam" id="PF04073">
    <property type="entry name" value="tRNA_edit"/>
    <property type="match status" value="1"/>
</dbReference>
<dbReference type="Proteomes" id="UP000305888">
    <property type="component" value="Chromosome"/>
</dbReference>
<protein>
    <submittedName>
        <fullName evidence="4">Prolyl-tRNA synthetase associated domain-containing protein</fullName>
    </submittedName>
</protein>
<evidence type="ECO:0000256" key="1">
    <source>
        <dbReference type="ARBA" id="ARBA00010201"/>
    </source>
</evidence>
<dbReference type="InterPro" id="IPR036754">
    <property type="entry name" value="YbaK/aa-tRNA-synt-asso_dom_sf"/>
</dbReference>
<dbReference type="FunFam" id="3.90.960.10:FF:000005">
    <property type="entry name" value="Putative prolyl-tRNA synthetase"/>
    <property type="match status" value="1"/>
</dbReference>
<dbReference type="KEGG" id="ppru:FDP22_05215"/>
<dbReference type="InterPro" id="IPR040285">
    <property type="entry name" value="ProX/PRXD1"/>
</dbReference>
<dbReference type="AlphaFoldDB" id="A0A5B8FVP8"/>
<organism evidence="4 5">
    <name type="scientific">Paroceanicella profunda</name>
    <dbReference type="NCBI Taxonomy" id="2579971"/>
    <lineage>
        <taxon>Bacteria</taxon>
        <taxon>Pseudomonadati</taxon>
        <taxon>Pseudomonadota</taxon>
        <taxon>Alphaproteobacteria</taxon>
        <taxon>Rhodobacterales</taxon>
        <taxon>Paracoccaceae</taxon>
        <taxon>Paroceanicella</taxon>
    </lineage>
</organism>
<evidence type="ECO:0000256" key="2">
    <source>
        <dbReference type="SAM" id="MobiDB-lite"/>
    </source>
</evidence>
<dbReference type="PANTHER" id="PTHR31423:SF3">
    <property type="entry name" value="PROLYL-TRNA SYNTHETASE ASSOCIATED DOMAIN-CONTAINING PROTEIN 1-RELATED"/>
    <property type="match status" value="1"/>
</dbReference>
<evidence type="ECO:0000259" key="3">
    <source>
        <dbReference type="Pfam" id="PF04073"/>
    </source>
</evidence>
<dbReference type="RefSeq" id="WP_138575628.1">
    <property type="nucleotide sequence ID" value="NZ_CP040818.1"/>
</dbReference>
<keyword evidence="4" id="KW-0436">Ligase</keyword>
<comment type="similarity">
    <text evidence="1">Belongs to the PRORSD1 family.</text>
</comment>
<dbReference type="EMBL" id="CP040818">
    <property type="protein sequence ID" value="QDL91230.1"/>
    <property type="molecule type" value="Genomic_DNA"/>
</dbReference>
<feature type="compositionally biased region" description="Basic and acidic residues" evidence="2">
    <location>
        <begin position="1"/>
        <end position="16"/>
    </location>
</feature>
<reference evidence="4 5" key="1">
    <citation type="submission" date="2019-06" db="EMBL/GenBank/DDBJ databases">
        <title>Genome sequence of Rhodobacteraceae bacterium D4M1.</title>
        <authorList>
            <person name="Cao J."/>
        </authorList>
    </citation>
    <scope>NUCLEOTIDE SEQUENCE [LARGE SCALE GENOMIC DNA]</scope>
    <source>
        <strain evidence="4 5">D4M1</strain>
    </source>
</reference>
<name>A0A5B8FVP8_9RHOB</name>
<sequence length="204" mass="21847">MSDPESETRPDPKVDSRVAPQAESDAAPATEAQLLARLDALGIGYSHHTHPPLRTVAESRELRGALPGVHVKNMFLKDKKGTELVLVTCRENRQIRIGDLEKVLGTRRLSFASPERLMQHLGVIPGAVTPLAAMNDTAGAVRVVLDAQVMAAELLCCHPLHNEASVALSPADLLRFLEDTGHAAETVDFDALEAAALGTRAEGL</sequence>
<dbReference type="CDD" id="cd04335">
    <property type="entry name" value="PrdX_deacylase"/>
    <property type="match status" value="1"/>
</dbReference>
<dbReference type="GO" id="GO:0004812">
    <property type="term" value="F:aminoacyl-tRNA ligase activity"/>
    <property type="evidence" value="ECO:0007669"/>
    <property type="project" value="UniProtKB-KW"/>
</dbReference>
<dbReference type="OrthoDB" id="5145315at2"/>
<keyword evidence="4" id="KW-0030">Aminoacyl-tRNA synthetase</keyword>
<dbReference type="SUPFAM" id="SSF55826">
    <property type="entry name" value="YbaK/ProRS associated domain"/>
    <property type="match status" value="1"/>
</dbReference>
<dbReference type="PANTHER" id="PTHR31423">
    <property type="entry name" value="YBAK DOMAIN-CONTAINING PROTEIN"/>
    <property type="match status" value="1"/>
</dbReference>
<proteinExistence type="inferred from homology"/>
<keyword evidence="5" id="KW-1185">Reference proteome</keyword>
<dbReference type="Gene3D" id="3.90.960.10">
    <property type="entry name" value="YbaK/aminoacyl-tRNA synthetase-associated domain"/>
    <property type="match status" value="1"/>
</dbReference>
<evidence type="ECO:0000313" key="5">
    <source>
        <dbReference type="Proteomes" id="UP000305888"/>
    </source>
</evidence>